<name>A0A5E8CIC7_9ZZZZ</name>
<accession>A0A5E8CIC7</accession>
<dbReference type="AlphaFoldDB" id="A0A5E8CIC7"/>
<dbReference type="PROSITE" id="PS50181">
    <property type="entry name" value="FBOX"/>
    <property type="match status" value="1"/>
</dbReference>
<dbReference type="CDD" id="cd09917">
    <property type="entry name" value="F-box_SF"/>
    <property type="match status" value="1"/>
</dbReference>
<protein>
    <recommendedName>
        <fullName evidence="1">F-box domain-containing protein</fullName>
    </recommendedName>
</protein>
<proteinExistence type="predicted"/>
<organism evidence="2">
    <name type="scientific">seawater metagenome</name>
    <dbReference type="NCBI Taxonomy" id="1561972"/>
    <lineage>
        <taxon>unclassified sequences</taxon>
        <taxon>metagenomes</taxon>
        <taxon>ecological metagenomes</taxon>
    </lineage>
</organism>
<reference evidence="2" key="1">
    <citation type="submission" date="2019-09" db="EMBL/GenBank/DDBJ databases">
        <authorList>
            <person name="Needham M D."/>
        </authorList>
    </citation>
    <scope>NUCLEOTIDE SEQUENCE</scope>
</reference>
<dbReference type="InterPro" id="IPR001810">
    <property type="entry name" value="F-box_dom"/>
</dbReference>
<dbReference type="Pfam" id="PF00646">
    <property type="entry name" value="F-box"/>
    <property type="match status" value="1"/>
</dbReference>
<dbReference type="EMBL" id="CABVLZ010000001">
    <property type="protein sequence ID" value="VVU94389.1"/>
    <property type="molecule type" value="Genomic_DNA"/>
</dbReference>
<dbReference type="InterPro" id="IPR036047">
    <property type="entry name" value="F-box-like_dom_sf"/>
</dbReference>
<feature type="domain" description="F-box" evidence="1">
    <location>
        <begin position="1"/>
        <end position="45"/>
    </location>
</feature>
<sequence length="150" mass="18101">MNCLPYDVVHQILPYLNKYELKYLSLVNKNFNKLCVNQLNEYKNKAKKLVLILERWVLSFTDLKNLDRSGYLINYKRLYKYPEKYISKKIQFMSSFQYYPYTVAHGEIEEGYLEPNSDGTYIIKIDNNPTFSFQLLFDPFIFRKSLRVIY</sequence>
<gene>
    <name evidence="2" type="ORF">CPAV1605_111</name>
</gene>
<evidence type="ECO:0000259" key="1">
    <source>
        <dbReference type="PROSITE" id="PS50181"/>
    </source>
</evidence>
<evidence type="ECO:0000313" key="2">
    <source>
        <dbReference type="EMBL" id="VVU94389.1"/>
    </source>
</evidence>
<dbReference type="SUPFAM" id="SSF81383">
    <property type="entry name" value="F-box domain"/>
    <property type="match status" value="1"/>
</dbReference>